<sequence>MIATLCTGITRANKYEERSEHVGACSEEKKTSRWRGLVSSFTLRPLP</sequence>
<organism evidence="2 4">
    <name type="scientific">Pseudomonas synxantha</name>
    <dbReference type="NCBI Taxonomy" id="47883"/>
    <lineage>
        <taxon>Bacteria</taxon>
        <taxon>Pseudomonadati</taxon>
        <taxon>Pseudomonadota</taxon>
        <taxon>Gammaproteobacteria</taxon>
        <taxon>Pseudomonadales</taxon>
        <taxon>Pseudomonadaceae</taxon>
        <taxon>Pseudomonas</taxon>
    </lineage>
</organism>
<dbReference type="Proteomes" id="UP000268696">
    <property type="component" value="Chromosome"/>
</dbReference>
<dbReference type="KEGG" id="pfb:VO64_4713"/>
<evidence type="ECO:0000313" key="4">
    <source>
        <dbReference type="Proteomes" id="UP000268696"/>
    </source>
</evidence>
<dbReference type="Proteomes" id="UP000033099">
    <property type="component" value="Chromosome"/>
</dbReference>
<evidence type="ECO:0000313" key="2">
    <source>
        <dbReference type="EMBL" id="AZE54005.1"/>
    </source>
</evidence>
<proteinExistence type="predicted"/>
<evidence type="ECO:0000313" key="3">
    <source>
        <dbReference type="Proteomes" id="UP000033099"/>
    </source>
</evidence>
<dbReference type="AlphaFoldDB" id="A0A0E3MSQ5"/>
<accession>A0A0E3MSQ5</accession>
<dbReference type="EMBL" id="CP027754">
    <property type="protein sequence ID" value="AZE54005.1"/>
    <property type="molecule type" value="Genomic_DNA"/>
</dbReference>
<protein>
    <submittedName>
        <fullName evidence="2">Uncharacterized protein</fullName>
    </submittedName>
</protein>
<reference evidence="2 4" key="2">
    <citation type="submission" date="2018-03" db="EMBL/GenBank/DDBJ databases">
        <title>Diversity of phytobeneficial traits revealed by whole-genome analysis of worldwide-isolated phenazine-producing Pseudomonas spp.</title>
        <authorList>
            <person name="Biessy A."/>
            <person name="Novinscak A."/>
            <person name="Blom J."/>
            <person name="Leger G."/>
            <person name="Thomashow L.S."/>
            <person name="Cazorla F.M."/>
            <person name="Josic D."/>
            <person name="Filion M."/>
        </authorList>
    </citation>
    <scope>NUCLEOTIDE SEQUENCE [LARGE SCALE GENOMIC DNA]</scope>
    <source>
        <strain evidence="2 4">30B</strain>
    </source>
</reference>
<reference evidence="1" key="3">
    <citation type="submission" date="2018-04" db="EMBL/GenBank/DDBJ databases">
        <authorList>
            <person name="Roquigny R."/>
            <person name="Arseneault T."/>
            <person name="Joly D."/>
            <person name="Gadkar V.J."/>
            <person name="Novinscak A."/>
            <person name="Filion M."/>
        </authorList>
    </citation>
    <scope>NUCLEOTIDE SEQUENCE</scope>
    <source>
        <strain evidence="1">LBUM223</strain>
    </source>
</reference>
<name>A0A0E3MSQ5_9PSED</name>
<reference evidence="1 3" key="1">
    <citation type="journal article" date="2015" name="Genome Announc.">
        <title>Complete Genome Sequence of Biocontrol Strain Pseudomonas fluorescens LBUM223.</title>
        <authorList>
            <person name="Roquigny R."/>
            <person name="Arseneault T."/>
            <person name="Gadkar V.J."/>
            <person name="Novinscak A."/>
            <person name="Joly D.L."/>
            <person name="Filion M."/>
        </authorList>
    </citation>
    <scope>NUCLEOTIDE SEQUENCE [LARGE SCALE GENOMIC DNA]</scope>
    <source>
        <strain evidence="1 3">LBUM223</strain>
    </source>
</reference>
<gene>
    <name evidence="2" type="ORF">C4K03_1836</name>
    <name evidence="1" type="ORF">VO64_4713</name>
</gene>
<evidence type="ECO:0000313" key="1">
    <source>
        <dbReference type="EMBL" id="AKA85259.1"/>
    </source>
</evidence>
<dbReference type="EMBL" id="CP011117">
    <property type="protein sequence ID" value="AKA85259.1"/>
    <property type="molecule type" value="Genomic_DNA"/>
</dbReference>